<dbReference type="GO" id="GO:0006355">
    <property type="term" value="P:regulation of DNA-templated transcription"/>
    <property type="evidence" value="ECO:0007669"/>
    <property type="project" value="InterPro"/>
</dbReference>
<dbReference type="GO" id="GO:0003723">
    <property type="term" value="F:RNA binding"/>
    <property type="evidence" value="ECO:0007669"/>
    <property type="project" value="UniProtKB-KW"/>
</dbReference>
<dbReference type="GO" id="GO:0005634">
    <property type="term" value="C:nucleus"/>
    <property type="evidence" value="ECO:0007669"/>
    <property type="project" value="UniProtKB-SubCell"/>
</dbReference>
<evidence type="ECO:0000259" key="9">
    <source>
        <dbReference type="PROSITE" id="PS50199"/>
    </source>
</evidence>
<evidence type="ECO:0000256" key="6">
    <source>
        <dbReference type="ARBA" id="ARBA00023242"/>
    </source>
</evidence>
<sequence length="357" mass="40044">MGSREKDQTTSHHPLLSSLVIRPTDSVGGGGATGGGGAGSDYEPGEVRRDPLPYSRSDRYASDDRGYRIRAGSISPVRRRDADHRYSPGFDHSAAPPRGRGFGNGRDLGRYRDHSPPYGRGRGGGRFGRVYDRPGYGPGPFRGEGLTRNNPNVRPREGDWVCPDPSCKNLNFARREHCNNCNRFRYAPAGSPRRGYPGPPPPARRFPGPPVDPSPGRIMNGYRSPPRGWARDGPRDLRAAAPPRNVGRFPEPPIRRDEPDFPVNDFRDRYRFDRPVPLDLDPRARGRDSFINERRGGYERRPLSPPPAAPARGQWARDIRERSRSPVRGGPPPKDYHRDVFMDRGRDDRRGMGREAF</sequence>
<evidence type="ECO:0000256" key="3">
    <source>
        <dbReference type="ARBA" id="ARBA00022771"/>
    </source>
</evidence>
<evidence type="ECO:0000256" key="1">
    <source>
        <dbReference type="ARBA" id="ARBA00004123"/>
    </source>
</evidence>
<dbReference type="PANTHER" id="PTHR23238">
    <property type="entry name" value="RNA BINDING PROTEIN"/>
    <property type="match status" value="1"/>
</dbReference>
<dbReference type="PROSITE" id="PS01358">
    <property type="entry name" value="ZF_RANBP2_1"/>
    <property type="match status" value="1"/>
</dbReference>
<evidence type="ECO:0000256" key="2">
    <source>
        <dbReference type="ARBA" id="ARBA00022723"/>
    </source>
</evidence>
<evidence type="ECO:0000256" key="4">
    <source>
        <dbReference type="ARBA" id="ARBA00022833"/>
    </source>
</evidence>
<dbReference type="PROSITE" id="PS50199">
    <property type="entry name" value="ZF_RANBP2_2"/>
    <property type="match status" value="1"/>
</dbReference>
<evidence type="ECO:0000256" key="7">
    <source>
        <dbReference type="PROSITE-ProRule" id="PRU00322"/>
    </source>
</evidence>
<accession>A0AAD1YXX6</accession>
<feature type="compositionally biased region" description="Basic and acidic residues" evidence="8">
    <location>
        <begin position="45"/>
        <end position="67"/>
    </location>
</feature>
<feature type="compositionally biased region" description="Basic and acidic residues" evidence="8">
    <location>
        <begin position="334"/>
        <end position="357"/>
    </location>
</feature>
<organism evidence="10 11">
    <name type="scientific">Fraxinus pennsylvanica</name>
    <dbReference type="NCBI Taxonomy" id="56036"/>
    <lineage>
        <taxon>Eukaryota</taxon>
        <taxon>Viridiplantae</taxon>
        <taxon>Streptophyta</taxon>
        <taxon>Embryophyta</taxon>
        <taxon>Tracheophyta</taxon>
        <taxon>Spermatophyta</taxon>
        <taxon>Magnoliopsida</taxon>
        <taxon>eudicotyledons</taxon>
        <taxon>Gunneridae</taxon>
        <taxon>Pentapetalae</taxon>
        <taxon>asterids</taxon>
        <taxon>lamiids</taxon>
        <taxon>Lamiales</taxon>
        <taxon>Oleaceae</taxon>
        <taxon>Oleeae</taxon>
        <taxon>Fraxinus</taxon>
    </lineage>
</organism>
<proteinExistence type="predicted"/>
<dbReference type="InterPro" id="IPR034870">
    <property type="entry name" value="TET_fam"/>
</dbReference>
<keyword evidence="2" id="KW-0479">Metal-binding</keyword>
<dbReference type="Gene3D" id="4.10.1060.10">
    <property type="entry name" value="Zinc finger, RanBP2-type"/>
    <property type="match status" value="1"/>
</dbReference>
<feature type="region of interest" description="Disordered" evidence="8">
    <location>
        <begin position="185"/>
        <end position="357"/>
    </location>
</feature>
<dbReference type="SUPFAM" id="SSF90209">
    <property type="entry name" value="Ran binding protein zinc finger-like"/>
    <property type="match status" value="1"/>
</dbReference>
<feature type="compositionally biased region" description="Gly residues" evidence="8">
    <location>
        <begin position="27"/>
        <end position="39"/>
    </location>
</feature>
<evidence type="ECO:0000313" key="10">
    <source>
        <dbReference type="EMBL" id="CAI9758989.1"/>
    </source>
</evidence>
<gene>
    <name evidence="10" type="ORF">FPE_LOCUS6419</name>
</gene>
<feature type="domain" description="RanBP2-type" evidence="9">
    <location>
        <begin position="156"/>
        <end position="187"/>
    </location>
</feature>
<dbReference type="EMBL" id="OU503039">
    <property type="protein sequence ID" value="CAI9758989.1"/>
    <property type="molecule type" value="Genomic_DNA"/>
</dbReference>
<feature type="compositionally biased region" description="Basic and acidic residues" evidence="8">
    <location>
        <begin position="1"/>
        <end position="10"/>
    </location>
</feature>
<keyword evidence="4" id="KW-0862">Zinc</keyword>
<dbReference type="InterPro" id="IPR001876">
    <property type="entry name" value="Znf_RanBP2"/>
</dbReference>
<dbReference type="GO" id="GO:0008270">
    <property type="term" value="F:zinc ion binding"/>
    <property type="evidence" value="ECO:0007669"/>
    <property type="project" value="UniProtKB-KW"/>
</dbReference>
<protein>
    <recommendedName>
        <fullName evidence="9">RanBP2-type domain-containing protein</fullName>
    </recommendedName>
</protein>
<evidence type="ECO:0000256" key="8">
    <source>
        <dbReference type="SAM" id="MobiDB-lite"/>
    </source>
</evidence>
<reference evidence="10" key="1">
    <citation type="submission" date="2023-05" db="EMBL/GenBank/DDBJ databases">
        <authorList>
            <person name="Huff M."/>
        </authorList>
    </citation>
    <scope>NUCLEOTIDE SEQUENCE</scope>
</reference>
<feature type="compositionally biased region" description="Basic and acidic residues" evidence="8">
    <location>
        <begin position="253"/>
        <end position="302"/>
    </location>
</feature>
<dbReference type="InterPro" id="IPR036443">
    <property type="entry name" value="Znf_RanBP2_sf"/>
</dbReference>
<keyword evidence="6" id="KW-0539">Nucleus</keyword>
<comment type="subcellular location">
    <subcellularLocation>
        <location evidence="1">Nucleus</location>
    </subcellularLocation>
</comment>
<dbReference type="FunFam" id="4.10.1060.10:FF:000017">
    <property type="entry name" value="FUS RNA-binding protein"/>
    <property type="match status" value="1"/>
</dbReference>
<dbReference type="Proteomes" id="UP000834106">
    <property type="component" value="Chromosome 4"/>
</dbReference>
<keyword evidence="3 7" id="KW-0863">Zinc-finger</keyword>
<feature type="compositionally biased region" description="Pro residues" evidence="8">
    <location>
        <begin position="197"/>
        <end position="213"/>
    </location>
</feature>
<feature type="compositionally biased region" description="Low complexity" evidence="8">
    <location>
        <begin position="187"/>
        <end position="196"/>
    </location>
</feature>
<feature type="compositionally biased region" description="Basic and acidic residues" evidence="8">
    <location>
        <begin position="229"/>
        <end position="238"/>
    </location>
</feature>
<name>A0AAD1YXX6_9LAMI</name>
<dbReference type="AlphaFoldDB" id="A0AAD1YXX6"/>
<feature type="region of interest" description="Disordered" evidence="8">
    <location>
        <begin position="1"/>
        <end position="158"/>
    </location>
</feature>
<evidence type="ECO:0000256" key="5">
    <source>
        <dbReference type="ARBA" id="ARBA00022884"/>
    </source>
</evidence>
<keyword evidence="11" id="KW-1185">Reference proteome</keyword>
<evidence type="ECO:0000313" key="11">
    <source>
        <dbReference type="Proteomes" id="UP000834106"/>
    </source>
</evidence>
<keyword evidence="5" id="KW-0694">RNA-binding</keyword>
<feature type="compositionally biased region" description="Basic and acidic residues" evidence="8">
    <location>
        <begin position="315"/>
        <end position="324"/>
    </location>
</feature>